<keyword evidence="2" id="KW-1185">Reference proteome</keyword>
<dbReference type="Proteomes" id="UP001060085">
    <property type="component" value="Linkage Group LG02"/>
</dbReference>
<reference evidence="2" key="1">
    <citation type="journal article" date="2023" name="Nat. Plants">
        <title>Single-cell RNA sequencing provides a high-resolution roadmap for understanding the multicellular compartmentation of specialized metabolism.</title>
        <authorList>
            <person name="Sun S."/>
            <person name="Shen X."/>
            <person name="Li Y."/>
            <person name="Li Y."/>
            <person name="Wang S."/>
            <person name="Li R."/>
            <person name="Zhang H."/>
            <person name="Shen G."/>
            <person name="Guo B."/>
            <person name="Wei J."/>
            <person name="Xu J."/>
            <person name="St-Pierre B."/>
            <person name="Chen S."/>
            <person name="Sun C."/>
        </authorList>
    </citation>
    <scope>NUCLEOTIDE SEQUENCE [LARGE SCALE GENOMIC DNA]</scope>
</reference>
<accession>A0ACC0BTL1</accession>
<proteinExistence type="predicted"/>
<comment type="caution">
    <text evidence="1">The sequence shown here is derived from an EMBL/GenBank/DDBJ whole genome shotgun (WGS) entry which is preliminary data.</text>
</comment>
<dbReference type="EMBL" id="CM044702">
    <property type="protein sequence ID" value="KAI5675868.1"/>
    <property type="molecule type" value="Genomic_DNA"/>
</dbReference>
<name>A0ACC0BTL1_CATRO</name>
<sequence>MSGRRHTMEFEGQGESVGGKLLLCYGDSSFKPIALLPRTDSRMNLFKGELMGTNGSIQGSKAGRVGSFKNQRGSHFWTLPPAVDFTLPLPVGLGFAREIEGMTYRGR</sequence>
<protein>
    <submittedName>
        <fullName evidence="1">Uncharacterized protein</fullName>
    </submittedName>
</protein>
<organism evidence="1 2">
    <name type="scientific">Catharanthus roseus</name>
    <name type="common">Madagascar periwinkle</name>
    <name type="synonym">Vinca rosea</name>
    <dbReference type="NCBI Taxonomy" id="4058"/>
    <lineage>
        <taxon>Eukaryota</taxon>
        <taxon>Viridiplantae</taxon>
        <taxon>Streptophyta</taxon>
        <taxon>Embryophyta</taxon>
        <taxon>Tracheophyta</taxon>
        <taxon>Spermatophyta</taxon>
        <taxon>Magnoliopsida</taxon>
        <taxon>eudicotyledons</taxon>
        <taxon>Gunneridae</taxon>
        <taxon>Pentapetalae</taxon>
        <taxon>asterids</taxon>
        <taxon>lamiids</taxon>
        <taxon>Gentianales</taxon>
        <taxon>Apocynaceae</taxon>
        <taxon>Rauvolfioideae</taxon>
        <taxon>Vinceae</taxon>
        <taxon>Catharanthinae</taxon>
        <taxon>Catharanthus</taxon>
    </lineage>
</organism>
<evidence type="ECO:0000313" key="1">
    <source>
        <dbReference type="EMBL" id="KAI5675868.1"/>
    </source>
</evidence>
<evidence type="ECO:0000313" key="2">
    <source>
        <dbReference type="Proteomes" id="UP001060085"/>
    </source>
</evidence>
<gene>
    <name evidence="1" type="ORF">M9H77_06818</name>
</gene>